<dbReference type="GO" id="GO:0005737">
    <property type="term" value="C:cytoplasm"/>
    <property type="evidence" value="ECO:0007669"/>
    <property type="project" value="UniProtKB-SubCell"/>
</dbReference>
<comment type="caution">
    <text evidence="11">The sequence shown here is derived from an EMBL/GenBank/DDBJ whole genome shotgun (WGS) entry which is preliminary data.</text>
</comment>
<dbReference type="SUPFAM" id="SSF56091">
    <property type="entry name" value="DNA ligase/mRNA capping enzyme, catalytic domain"/>
    <property type="match status" value="1"/>
</dbReference>
<dbReference type="OrthoDB" id="10003593at2759"/>
<keyword evidence="8" id="KW-0694">RNA-binding</keyword>
<dbReference type="GO" id="GO:0061015">
    <property type="term" value="P:snRNA import into nucleus"/>
    <property type="evidence" value="ECO:0007669"/>
    <property type="project" value="InterPro"/>
</dbReference>
<keyword evidence="9" id="KW-0539">Nucleus</keyword>
<evidence type="ECO:0000259" key="10">
    <source>
        <dbReference type="Pfam" id="PF21974"/>
    </source>
</evidence>
<proteinExistence type="inferred from homology"/>
<evidence type="ECO:0000256" key="3">
    <source>
        <dbReference type="ARBA" id="ARBA00004496"/>
    </source>
</evidence>
<evidence type="ECO:0000256" key="1">
    <source>
        <dbReference type="ARBA" id="ARBA00003975"/>
    </source>
</evidence>
<gene>
    <name evidence="11" type="ORF">FCC1311_030312</name>
</gene>
<reference evidence="11 12" key="1">
    <citation type="submission" date="2017-12" db="EMBL/GenBank/DDBJ databases">
        <title>Sequencing, de novo assembly and annotation of complete genome of a new Thraustochytrid species, strain FCC1311.</title>
        <authorList>
            <person name="Sedici K."/>
            <person name="Godart F."/>
            <person name="Aiese Cigliano R."/>
            <person name="Sanseverino W."/>
            <person name="Barakat M."/>
            <person name="Ortet P."/>
            <person name="Marechal E."/>
            <person name="Cagnac O."/>
            <person name="Amato A."/>
        </authorList>
    </citation>
    <scope>NUCLEOTIDE SEQUENCE [LARGE SCALE GENOMIC DNA]</scope>
</reference>
<evidence type="ECO:0000313" key="11">
    <source>
        <dbReference type="EMBL" id="GBG26809.1"/>
    </source>
</evidence>
<evidence type="ECO:0000256" key="7">
    <source>
        <dbReference type="ARBA" id="ARBA00022490"/>
    </source>
</evidence>
<evidence type="ECO:0000256" key="2">
    <source>
        <dbReference type="ARBA" id="ARBA00004123"/>
    </source>
</evidence>
<dbReference type="CDD" id="cd09232">
    <property type="entry name" value="Snurportin-1_C"/>
    <property type="match status" value="1"/>
</dbReference>
<dbReference type="GO" id="GO:0003723">
    <property type="term" value="F:RNA binding"/>
    <property type="evidence" value="ECO:0007669"/>
    <property type="project" value="UniProtKB-KW"/>
</dbReference>
<dbReference type="PANTHER" id="PTHR13403">
    <property type="entry name" value="SNURPORTIN1 RNUT1 PROTEIN RNA, U TRANSPORTER 1"/>
    <property type="match status" value="1"/>
</dbReference>
<dbReference type="GO" id="GO:0005634">
    <property type="term" value="C:nucleus"/>
    <property type="evidence" value="ECO:0007669"/>
    <property type="project" value="UniProtKB-SubCell"/>
</dbReference>
<name>A0A2R5G8Z9_9STRA</name>
<dbReference type="InParanoid" id="A0A2R5G8Z9"/>
<evidence type="ECO:0000256" key="5">
    <source>
        <dbReference type="ARBA" id="ARBA00016034"/>
    </source>
</evidence>
<comment type="function">
    <text evidence="1">Functions as an U snRNP-specific nuclear import adapter. Involved in the trimethylguanosine (m3G)-cap-dependent nuclear import of U snRNPs. Binds specifically to the terminal m3G-cap U snRNAs.</text>
</comment>
<dbReference type="InterPro" id="IPR017336">
    <property type="entry name" value="Snurportin-1"/>
</dbReference>
<dbReference type="EMBL" id="BEYU01000024">
    <property type="protein sequence ID" value="GBG26809.1"/>
    <property type="molecule type" value="Genomic_DNA"/>
</dbReference>
<keyword evidence="6" id="KW-0813">Transport</keyword>
<evidence type="ECO:0000256" key="8">
    <source>
        <dbReference type="ARBA" id="ARBA00022884"/>
    </source>
</evidence>
<sequence length="369" mass="39647">MAPDGGNVATPVNVSAVRPEWMLEVPSDLGPEAWSVMAKPEGEWTLVVAAHGKTVSRRKNGRTLHEFASVLPHGSPQTGTGSSDFSMLQCVFHEADQTYYVVDVVFWKGLDVGASDFSFRQFWLHSKLAEIPEICTSGVGNKYRFQPIPVFDCSMDGLGQAYSAQMQFVKDGLLFFFKTGHYEEGLSPCLLAWKDAKTSRFPIDSPDGIHPYPVQTCVLRISLVSGTLMLRALGDDLVGILNVEDAKAHALENGSVARFAVPSGGLEVVQDEEGAAQTGTAAVPPQASARTGAGLDTLAVPAAPTIPEAAASVAHVWICGLRFHSACRPNARPDSSCRVAFQYAMRHDPLTIEKLTAGLACAGNDMELR</sequence>
<dbReference type="Pfam" id="PF21974">
    <property type="entry name" value="SPN1_m3Gcap_bd"/>
    <property type="match status" value="1"/>
</dbReference>
<organism evidence="11 12">
    <name type="scientific">Hondaea fermentalgiana</name>
    <dbReference type="NCBI Taxonomy" id="2315210"/>
    <lineage>
        <taxon>Eukaryota</taxon>
        <taxon>Sar</taxon>
        <taxon>Stramenopiles</taxon>
        <taxon>Bigyra</taxon>
        <taxon>Labyrinthulomycetes</taxon>
        <taxon>Thraustochytrida</taxon>
        <taxon>Thraustochytriidae</taxon>
        <taxon>Hondaea</taxon>
    </lineage>
</organism>
<dbReference type="Gene3D" id="3.30.470.30">
    <property type="entry name" value="DNA ligase/mRNA capping enzyme"/>
    <property type="match status" value="1"/>
</dbReference>
<keyword evidence="12" id="KW-1185">Reference proteome</keyword>
<comment type="subcellular location">
    <subcellularLocation>
        <location evidence="3">Cytoplasm</location>
    </subcellularLocation>
    <subcellularLocation>
        <location evidence="2">Nucleus</location>
    </subcellularLocation>
</comment>
<dbReference type="InterPro" id="IPR047857">
    <property type="entry name" value="Snurportin1_C"/>
</dbReference>
<evidence type="ECO:0000256" key="9">
    <source>
        <dbReference type="ARBA" id="ARBA00023242"/>
    </source>
</evidence>
<evidence type="ECO:0000256" key="4">
    <source>
        <dbReference type="ARBA" id="ARBA00007540"/>
    </source>
</evidence>
<dbReference type="AlphaFoldDB" id="A0A2R5G8Z9"/>
<feature type="domain" description="Snurportin-1 m3G cap-binding" evidence="10">
    <location>
        <begin position="20"/>
        <end position="193"/>
    </location>
</feature>
<accession>A0A2R5G8Z9</accession>
<comment type="similarity">
    <text evidence="4">Belongs to the snurportin family.</text>
</comment>
<keyword evidence="7" id="KW-0963">Cytoplasm</keyword>
<evidence type="ECO:0000256" key="6">
    <source>
        <dbReference type="ARBA" id="ARBA00022448"/>
    </source>
</evidence>
<protein>
    <recommendedName>
        <fullName evidence="5">Snurportin-1</fullName>
    </recommendedName>
</protein>
<dbReference type="Proteomes" id="UP000241890">
    <property type="component" value="Unassembled WGS sequence"/>
</dbReference>
<dbReference type="PANTHER" id="PTHR13403:SF6">
    <property type="entry name" value="SNURPORTIN-1"/>
    <property type="match status" value="1"/>
</dbReference>
<evidence type="ECO:0000313" key="12">
    <source>
        <dbReference type="Proteomes" id="UP000241890"/>
    </source>
</evidence>